<evidence type="ECO:0000313" key="3">
    <source>
        <dbReference type="Proteomes" id="UP000193411"/>
    </source>
</evidence>
<keyword evidence="1" id="KW-0732">Signal</keyword>
<feature type="signal peptide" evidence="1">
    <location>
        <begin position="1"/>
        <end position="19"/>
    </location>
</feature>
<evidence type="ECO:0000256" key="1">
    <source>
        <dbReference type="SAM" id="SignalP"/>
    </source>
</evidence>
<reference evidence="2 3" key="1">
    <citation type="submission" date="2016-07" db="EMBL/GenBank/DDBJ databases">
        <title>Pervasive Adenine N6-methylation of Active Genes in Fungi.</title>
        <authorList>
            <consortium name="DOE Joint Genome Institute"/>
            <person name="Mondo S.J."/>
            <person name="Dannebaum R.O."/>
            <person name="Kuo R.C."/>
            <person name="Labutti K."/>
            <person name="Haridas S."/>
            <person name="Kuo A."/>
            <person name="Salamov A."/>
            <person name="Ahrendt S.R."/>
            <person name="Lipzen A."/>
            <person name="Sullivan W."/>
            <person name="Andreopoulos W.B."/>
            <person name="Clum A."/>
            <person name="Lindquist E."/>
            <person name="Daum C."/>
            <person name="Ramamoorthy G.K."/>
            <person name="Gryganskyi A."/>
            <person name="Culley D."/>
            <person name="Magnuson J.K."/>
            <person name="James T.Y."/>
            <person name="O'Malley M.A."/>
            <person name="Stajich J.E."/>
            <person name="Spatafora J.W."/>
            <person name="Visel A."/>
            <person name="Grigoriev I.V."/>
        </authorList>
    </citation>
    <scope>NUCLEOTIDE SEQUENCE [LARGE SCALE GENOMIC DNA]</scope>
    <source>
        <strain evidence="2 3">PL171</strain>
    </source>
</reference>
<name>A0A1Y2HL31_9FUNG</name>
<accession>A0A1Y2HL31</accession>
<proteinExistence type="predicted"/>
<comment type="caution">
    <text evidence="2">The sequence shown here is derived from an EMBL/GenBank/DDBJ whole genome shotgun (WGS) entry which is preliminary data.</text>
</comment>
<gene>
    <name evidence="2" type="ORF">BCR44DRAFT_47613</name>
</gene>
<organism evidence="2 3">
    <name type="scientific">Catenaria anguillulae PL171</name>
    <dbReference type="NCBI Taxonomy" id="765915"/>
    <lineage>
        <taxon>Eukaryota</taxon>
        <taxon>Fungi</taxon>
        <taxon>Fungi incertae sedis</taxon>
        <taxon>Blastocladiomycota</taxon>
        <taxon>Blastocladiomycetes</taxon>
        <taxon>Blastocladiales</taxon>
        <taxon>Catenariaceae</taxon>
        <taxon>Catenaria</taxon>
    </lineage>
</organism>
<dbReference type="AlphaFoldDB" id="A0A1Y2HL31"/>
<feature type="chain" id="PRO_5012734190" evidence="1">
    <location>
        <begin position="20"/>
        <end position="137"/>
    </location>
</feature>
<dbReference type="EMBL" id="MCFL01000023">
    <property type="protein sequence ID" value="ORZ35275.1"/>
    <property type="molecule type" value="Genomic_DNA"/>
</dbReference>
<sequence>MNPLSIVAFVAALIATVSAAAPTPFPVPAKYKLANTPGMEIEFRPDGTYSYTTYLKCLAANCVGEGAYFYNPDSRTLHLRQRIEGRSTVSQYWQLGKMTRDRDVSLIWDNKLVKTSGVNADLYPIPAKQAGEMWTRI</sequence>
<evidence type="ECO:0000313" key="2">
    <source>
        <dbReference type="EMBL" id="ORZ35275.1"/>
    </source>
</evidence>
<protein>
    <submittedName>
        <fullName evidence="2">Uncharacterized protein</fullName>
    </submittedName>
</protein>
<dbReference type="Proteomes" id="UP000193411">
    <property type="component" value="Unassembled WGS sequence"/>
</dbReference>
<keyword evidence="3" id="KW-1185">Reference proteome</keyword>